<dbReference type="SUPFAM" id="SSF56801">
    <property type="entry name" value="Acetyl-CoA synthetase-like"/>
    <property type="match status" value="1"/>
</dbReference>
<dbReference type="PROSITE" id="PS00455">
    <property type="entry name" value="AMP_BINDING"/>
    <property type="match status" value="1"/>
</dbReference>
<organism evidence="3">
    <name type="scientific">Streptomyces roseochromogenus subsp. oscitans</name>
    <dbReference type="NCBI Taxonomy" id="149682"/>
    <lineage>
        <taxon>Bacteria</taxon>
        <taxon>Bacillati</taxon>
        <taxon>Actinomycetota</taxon>
        <taxon>Actinomycetes</taxon>
        <taxon>Kitasatosporales</taxon>
        <taxon>Streptomycetaceae</taxon>
        <taxon>Streptomyces</taxon>
    </lineage>
</organism>
<dbReference type="EMBL" id="AF329398">
    <property type="protein sequence ID" value="AAN65233.1"/>
    <property type="molecule type" value="Genomic_DNA"/>
</dbReference>
<feature type="domain" description="AMP-dependent synthetase/ligase" evidence="1">
    <location>
        <begin position="12"/>
        <end position="365"/>
    </location>
</feature>
<dbReference type="AlphaFoldDB" id="Q8GHB8"/>
<dbReference type="InterPro" id="IPR042099">
    <property type="entry name" value="ANL_N_sf"/>
</dbReference>
<proteinExistence type="predicted"/>
<evidence type="ECO:0000313" key="3">
    <source>
        <dbReference type="EMBL" id="AAN65233.1"/>
    </source>
</evidence>
<dbReference type="PANTHER" id="PTHR45527">
    <property type="entry name" value="NONRIBOSOMAL PEPTIDE SYNTHETASE"/>
    <property type="match status" value="1"/>
</dbReference>
<dbReference type="InterPro" id="IPR025110">
    <property type="entry name" value="AMP-bd_C"/>
</dbReference>
<dbReference type="GO" id="GO:0031177">
    <property type="term" value="F:phosphopantetheine binding"/>
    <property type="evidence" value="ECO:0007669"/>
    <property type="project" value="TreeGrafter"/>
</dbReference>
<evidence type="ECO:0000259" key="1">
    <source>
        <dbReference type="Pfam" id="PF00501"/>
    </source>
</evidence>
<dbReference type="GO" id="GO:0005737">
    <property type="term" value="C:cytoplasm"/>
    <property type="evidence" value="ECO:0007669"/>
    <property type="project" value="TreeGrafter"/>
</dbReference>
<dbReference type="BioCyc" id="MetaCyc:MONOMER-22083"/>
<dbReference type="InterPro" id="IPR010071">
    <property type="entry name" value="AA_adenyl_dom"/>
</dbReference>
<dbReference type="GO" id="GO:0043041">
    <property type="term" value="P:amino acid activation for nonribosomal peptide biosynthetic process"/>
    <property type="evidence" value="ECO:0007669"/>
    <property type="project" value="TreeGrafter"/>
</dbReference>
<dbReference type="Gene3D" id="3.40.50.12780">
    <property type="entry name" value="N-terminal domain of ligase-like"/>
    <property type="match status" value="1"/>
</dbReference>
<dbReference type="PANTHER" id="PTHR45527:SF1">
    <property type="entry name" value="FATTY ACID SYNTHASE"/>
    <property type="match status" value="1"/>
</dbReference>
<name>Q8GHB8_STRRC</name>
<dbReference type="Pfam" id="PF13193">
    <property type="entry name" value="AMP-binding_C"/>
    <property type="match status" value="1"/>
</dbReference>
<dbReference type="Pfam" id="PF00501">
    <property type="entry name" value="AMP-binding"/>
    <property type="match status" value="1"/>
</dbReference>
<dbReference type="Gene3D" id="3.30.300.30">
    <property type="match status" value="1"/>
</dbReference>
<dbReference type="NCBIfam" id="TIGR01733">
    <property type="entry name" value="AA-adenyl-dom"/>
    <property type="match status" value="1"/>
</dbReference>
<sequence length="501" mass="53699">MSDRRGLHDLLAASAARTPNAPAVIGPAGSMSYGELDERANDLAGRLSGRGIEKGDRVLIWSPKSANAIAAMQAVLRLGAIYIPVDPLTPPERFAAIARESGALALCAPDDLSARVPSPLRDRLACVDLDAAPVPNALPTAPVNTRVEPDDLAYILYTSGSTGTPKGVCVSHRSALAFIDWAVAELAPGPQDRFANHSGLSFDLSVLDLYAAFTVGAAVCPIHAEFAYAPERLVEFLHRERISVWYSVPSVLILMLRDGGLLDRPAPETLRALLFAGEPFPIGYVRALAAWSDARLLNLYGPTETNVCTYHEVRPADLARDLPVPIGRPCSGDRVWARRPDGSEAEPGEEGELVVSGPTVFAGYWGRQPQEGPYATGDRVKVRPDGSFDYLGRHDDMVKIRGHRIELGDVVAALNSHPGVAEAAVVAVGEGLDRNLAAFVIRSQGSSFGNVALRRHLADRLAPHMIPGDIRFVDQLPHNDRGKLDLAALQIPLHGAQKVQG</sequence>
<dbReference type="InterPro" id="IPR020459">
    <property type="entry name" value="AMP-binding"/>
</dbReference>
<dbReference type="GO" id="GO:0044550">
    <property type="term" value="P:secondary metabolite biosynthetic process"/>
    <property type="evidence" value="ECO:0007669"/>
    <property type="project" value="TreeGrafter"/>
</dbReference>
<gene>
    <name evidence="3" type="primary">cloN4</name>
</gene>
<feature type="domain" description="AMP-binding enzyme C-terminal" evidence="2">
    <location>
        <begin position="412"/>
        <end position="483"/>
    </location>
</feature>
<evidence type="ECO:0000259" key="2">
    <source>
        <dbReference type="Pfam" id="PF13193"/>
    </source>
</evidence>
<protein>
    <submittedName>
        <fullName evidence="3">Acyl-CoA synthetase</fullName>
    </submittedName>
</protein>
<dbReference type="InterPro" id="IPR020845">
    <property type="entry name" value="AMP-binding_CS"/>
</dbReference>
<reference evidence="3" key="1">
    <citation type="journal article" date="2002" name="Microbiology">
        <title>Molecular cloning and sequence analysis of the clorobiocin biosynthetic gene cluster: new insights into the biosynthesis of aminocoumarin antibiotics.</title>
        <authorList>
            <person name="Pojer F."/>
            <person name="Li S.M."/>
            <person name="Heide L."/>
        </authorList>
    </citation>
    <scope>NUCLEOTIDE SEQUENCE</scope>
    <source>
        <strain evidence="3">DS 12.976</strain>
    </source>
</reference>
<accession>Q8GHB8</accession>
<dbReference type="PRINTS" id="PR00154">
    <property type="entry name" value="AMPBINDING"/>
</dbReference>
<dbReference type="InterPro" id="IPR000873">
    <property type="entry name" value="AMP-dep_synth/lig_dom"/>
</dbReference>
<dbReference type="InterPro" id="IPR045851">
    <property type="entry name" value="AMP-bd_C_sf"/>
</dbReference>
<dbReference type="CDD" id="cd05930">
    <property type="entry name" value="A_NRPS"/>
    <property type="match status" value="1"/>
</dbReference>
<dbReference type="KEGG" id="ag:AAN65233"/>